<dbReference type="InParanoid" id="A0A2P5HLW3"/>
<organism evidence="2 3">
    <name type="scientific">Diaporthe helianthi</name>
    <dbReference type="NCBI Taxonomy" id="158607"/>
    <lineage>
        <taxon>Eukaryota</taxon>
        <taxon>Fungi</taxon>
        <taxon>Dikarya</taxon>
        <taxon>Ascomycota</taxon>
        <taxon>Pezizomycotina</taxon>
        <taxon>Sordariomycetes</taxon>
        <taxon>Sordariomycetidae</taxon>
        <taxon>Diaporthales</taxon>
        <taxon>Diaporthaceae</taxon>
        <taxon>Diaporthe</taxon>
    </lineage>
</organism>
<dbReference type="PANTHER" id="PTHR43586:SF21">
    <property type="entry name" value="PYRIDOXAL PHOSPHATE (PLP)-DEPENDENT ASPARTATE AMINOTRANSFERASE SUPERFAMILY"/>
    <property type="match status" value="1"/>
</dbReference>
<dbReference type="PANTHER" id="PTHR43586">
    <property type="entry name" value="CYSTEINE DESULFURASE"/>
    <property type="match status" value="1"/>
</dbReference>
<dbReference type="PROSITE" id="PS00092">
    <property type="entry name" value="N6_MTASE"/>
    <property type="match status" value="1"/>
</dbReference>
<dbReference type="GO" id="GO:0003676">
    <property type="term" value="F:nucleic acid binding"/>
    <property type="evidence" value="ECO:0007669"/>
    <property type="project" value="InterPro"/>
</dbReference>
<proteinExistence type="predicted"/>
<accession>A0A2P5HLW3</accession>
<evidence type="ECO:0000313" key="3">
    <source>
        <dbReference type="Proteomes" id="UP000094444"/>
    </source>
</evidence>
<reference evidence="2" key="1">
    <citation type="submission" date="2017-09" db="EMBL/GenBank/DDBJ databases">
        <title>Polyketide synthases of a Diaporthe helianthi virulent isolate.</title>
        <authorList>
            <person name="Baroncelli R."/>
        </authorList>
    </citation>
    <scope>NUCLEOTIDE SEQUENCE [LARGE SCALE GENOMIC DNA]</scope>
    <source>
        <strain evidence="2">7/96</strain>
    </source>
</reference>
<dbReference type="InterPro" id="IPR000192">
    <property type="entry name" value="Aminotrans_V_dom"/>
</dbReference>
<name>A0A2P5HLW3_DIAHE</name>
<evidence type="ECO:0000259" key="1">
    <source>
        <dbReference type="Pfam" id="PF00266"/>
    </source>
</evidence>
<dbReference type="STRING" id="158607.A0A2P5HLW3"/>
<dbReference type="GO" id="GO:0008168">
    <property type="term" value="F:methyltransferase activity"/>
    <property type="evidence" value="ECO:0007669"/>
    <property type="project" value="InterPro"/>
</dbReference>
<comment type="caution">
    <text evidence="2">The sequence shown here is derived from an EMBL/GenBank/DDBJ whole genome shotgun (WGS) entry which is preliminary data.</text>
</comment>
<dbReference type="Gene3D" id="3.90.1150.10">
    <property type="entry name" value="Aspartate Aminotransferase, domain 1"/>
    <property type="match status" value="1"/>
</dbReference>
<dbReference type="InterPro" id="IPR029063">
    <property type="entry name" value="SAM-dependent_MTases_sf"/>
</dbReference>
<sequence length="687" mass="73523">MDVQKVRANFPALSQDQVFFDNAGGSQVLGTVVDSIRDYLINSNVQLGATYHVGEKATSRYEDVLGASTTQLFRNFASALSFQPGDEIIVSAIDHEANIAPWVDLARRQDLILKWWTPTACSSSPKLLASDLVPLLSSRTRLVTCTHASNILGTIHDIKAISAAAHAASPSALVCVDAVAYAPHRPIDVRALGVDVYAFSWYKVYGPHIAVLFAAAGSAQAQMRSLGHFFNPHVTLENKLGLAGASYELVGAIGAVTAYVGSLGWEAILAQEAELQGRLLRYLNGKDGVTVRGETSDDGSVRVPTVSFTVKGWDSRELVESVEKETRFGFRWGAFYSNRLVNETLGLGQDGVVRVSMVHYNTANFSFYFGLDDTKIVCTLIRSPTTAFPPSPSPSPFANTTRQLAMLPTPDTSHVSYSRVYEPSEDSFLLLDTLSSPSETAFLQQRFGAPSHVAPPPAPPLVVEVGTGSGVVVSFIHAHAQPIFGNRGALTLGVDVNAFACAATATTAARATADNPTTHGMFLGAVRGDLVAPLRPGIADVLVFNPPYVPTDDLPAQDHARLTAQGVGEAGPAGLDGGTMSASDIFDRDSYLLSLSYAGGRDGMEITDRLIEALPGALSARGCAYLLLCAANKPEDVKTRIRAFGPTWRVLTVGDSGKQAGWEKLQIIRIWRDTQRDSGSDDHNTSI</sequence>
<dbReference type="Gene3D" id="3.40.50.150">
    <property type="entry name" value="Vaccinia Virus protein VP39"/>
    <property type="match status" value="1"/>
</dbReference>
<dbReference type="EMBL" id="MAVT02001333">
    <property type="protein sequence ID" value="POS71234.1"/>
    <property type="molecule type" value="Genomic_DNA"/>
</dbReference>
<dbReference type="SUPFAM" id="SSF53383">
    <property type="entry name" value="PLP-dependent transferases"/>
    <property type="match status" value="1"/>
</dbReference>
<dbReference type="Proteomes" id="UP000094444">
    <property type="component" value="Unassembled WGS sequence"/>
</dbReference>
<dbReference type="GO" id="GO:0032259">
    <property type="term" value="P:methylation"/>
    <property type="evidence" value="ECO:0007669"/>
    <property type="project" value="InterPro"/>
</dbReference>
<dbReference type="FunFam" id="3.40.50.150:FF:000274">
    <property type="entry name" value="ERF1 methyltransferase catalytic subunit MTQ2"/>
    <property type="match status" value="1"/>
</dbReference>
<dbReference type="AlphaFoldDB" id="A0A2P5HLW3"/>
<dbReference type="Pfam" id="PF00266">
    <property type="entry name" value="Aminotran_5"/>
    <property type="match status" value="1"/>
</dbReference>
<dbReference type="Gene3D" id="3.40.640.10">
    <property type="entry name" value="Type I PLP-dependent aspartate aminotransferase-like (Major domain)"/>
    <property type="match status" value="1"/>
</dbReference>
<dbReference type="InterPro" id="IPR015424">
    <property type="entry name" value="PyrdxlP-dep_Trfase"/>
</dbReference>
<feature type="domain" description="Aminotransferase class V" evidence="1">
    <location>
        <begin position="18"/>
        <end position="363"/>
    </location>
</feature>
<dbReference type="SUPFAM" id="SSF53335">
    <property type="entry name" value="S-adenosyl-L-methionine-dependent methyltransferases"/>
    <property type="match status" value="1"/>
</dbReference>
<protein>
    <submittedName>
        <fullName evidence="2">Cysteine desulfurase family protein</fullName>
    </submittedName>
</protein>
<gene>
    <name evidence="2" type="ORF">DHEL01_v210370</name>
</gene>
<evidence type="ECO:0000313" key="2">
    <source>
        <dbReference type="EMBL" id="POS71234.1"/>
    </source>
</evidence>
<dbReference type="InterPro" id="IPR015421">
    <property type="entry name" value="PyrdxlP-dep_Trfase_major"/>
</dbReference>
<dbReference type="InterPro" id="IPR002052">
    <property type="entry name" value="DNA_methylase_N6_adenine_CS"/>
</dbReference>
<dbReference type="OrthoDB" id="420046at2759"/>
<dbReference type="InterPro" id="IPR015422">
    <property type="entry name" value="PyrdxlP-dep_Trfase_small"/>
</dbReference>
<keyword evidence="3" id="KW-1185">Reference proteome</keyword>